<evidence type="ECO:0000256" key="2">
    <source>
        <dbReference type="SAM" id="MobiDB-lite"/>
    </source>
</evidence>
<accession>A0A931G0Q9</accession>
<reference evidence="4" key="1">
    <citation type="submission" date="2020-11" db="EMBL/GenBank/DDBJ databases">
        <title>Isolation and identification of active actinomycetes.</title>
        <authorList>
            <person name="Sun X."/>
        </authorList>
    </citation>
    <scope>NUCLEOTIDE SEQUENCE</scope>
    <source>
        <strain evidence="4">NEAU-A11</strain>
    </source>
</reference>
<dbReference type="InterPro" id="IPR013128">
    <property type="entry name" value="Peptidase_C1A"/>
</dbReference>
<dbReference type="InterPro" id="IPR038765">
    <property type="entry name" value="Papain-like_cys_pep_sf"/>
</dbReference>
<sequence>MNVDWRNRNGRNFVTSVRSQGNAPNCWAFAMTALYESMIRIEHSLWTRRSESDVARGAGKQAWDWGNAGEAHIFVERYGLADPGCFPWSEAAALYTAKPHGPALSALPMSPTPDRPGRTMRIRPGTFVGLTTDQQKKDWLDLVGPMVVQVPVRWDFSAVGSQIYTPNPNSPIRGDHLMLVIGFNDTDKCWIVKNSWGPNWGDGGFARIAYAGNMLEPRAFVGVRGTNPDPWAKRRQRTGALVQGGNGGSNNNFELFVLVGGNIEHWYRENSNWQMPWNQLGPLQSADPWRPLPADAVDVPAVVQSSFNRNYELLYRCSESGLHHAYFDQASAGGSTPGSSATRATPSGTPSGYQDSSRATGAHLVTSKWSP</sequence>
<comment type="caution">
    <text evidence="4">The sequence shown here is derived from an EMBL/GenBank/DDBJ whole genome shotgun (WGS) entry which is preliminary data.</text>
</comment>
<evidence type="ECO:0000259" key="3">
    <source>
        <dbReference type="SMART" id="SM00645"/>
    </source>
</evidence>
<keyword evidence="5" id="KW-1185">Reference proteome</keyword>
<comment type="similarity">
    <text evidence="1">Belongs to the peptidase C1 family.</text>
</comment>
<dbReference type="SMART" id="SM00645">
    <property type="entry name" value="Pept_C1"/>
    <property type="match status" value="1"/>
</dbReference>
<evidence type="ECO:0000256" key="1">
    <source>
        <dbReference type="ARBA" id="ARBA00008455"/>
    </source>
</evidence>
<feature type="domain" description="Peptidase C1A papain C-terminal" evidence="3">
    <location>
        <begin position="2"/>
        <end position="223"/>
    </location>
</feature>
<dbReference type="PANTHER" id="PTHR12411">
    <property type="entry name" value="CYSTEINE PROTEASE FAMILY C1-RELATED"/>
    <property type="match status" value="1"/>
</dbReference>
<dbReference type="Proteomes" id="UP000598146">
    <property type="component" value="Unassembled WGS sequence"/>
</dbReference>
<organism evidence="4 5">
    <name type="scientific">Actinoplanes aureus</name>
    <dbReference type="NCBI Taxonomy" id="2792083"/>
    <lineage>
        <taxon>Bacteria</taxon>
        <taxon>Bacillati</taxon>
        <taxon>Actinomycetota</taxon>
        <taxon>Actinomycetes</taxon>
        <taxon>Micromonosporales</taxon>
        <taxon>Micromonosporaceae</taxon>
        <taxon>Actinoplanes</taxon>
    </lineage>
</organism>
<name>A0A931G0Q9_9ACTN</name>
<evidence type="ECO:0000313" key="5">
    <source>
        <dbReference type="Proteomes" id="UP000598146"/>
    </source>
</evidence>
<dbReference type="EMBL" id="JADQTO010000024">
    <property type="protein sequence ID" value="MBG0567058.1"/>
    <property type="molecule type" value="Genomic_DNA"/>
</dbReference>
<dbReference type="GO" id="GO:0008234">
    <property type="term" value="F:cysteine-type peptidase activity"/>
    <property type="evidence" value="ECO:0007669"/>
    <property type="project" value="InterPro"/>
</dbReference>
<protein>
    <recommendedName>
        <fullName evidence="3">Peptidase C1A papain C-terminal domain-containing protein</fullName>
    </recommendedName>
</protein>
<gene>
    <name evidence="4" type="ORF">I4J89_36990</name>
</gene>
<dbReference type="Pfam" id="PF00112">
    <property type="entry name" value="Peptidase_C1"/>
    <property type="match status" value="1"/>
</dbReference>
<evidence type="ECO:0000313" key="4">
    <source>
        <dbReference type="EMBL" id="MBG0567058.1"/>
    </source>
</evidence>
<proteinExistence type="inferred from homology"/>
<feature type="compositionally biased region" description="Low complexity" evidence="2">
    <location>
        <begin position="332"/>
        <end position="347"/>
    </location>
</feature>
<dbReference type="InterPro" id="IPR000668">
    <property type="entry name" value="Peptidase_C1A_C"/>
</dbReference>
<dbReference type="GO" id="GO:0006508">
    <property type="term" value="P:proteolysis"/>
    <property type="evidence" value="ECO:0007669"/>
    <property type="project" value="InterPro"/>
</dbReference>
<dbReference type="AlphaFoldDB" id="A0A931G0Q9"/>
<feature type="compositionally biased region" description="Polar residues" evidence="2">
    <location>
        <begin position="348"/>
        <end position="359"/>
    </location>
</feature>
<dbReference type="SUPFAM" id="SSF54001">
    <property type="entry name" value="Cysteine proteinases"/>
    <property type="match status" value="1"/>
</dbReference>
<dbReference type="Gene3D" id="3.90.70.10">
    <property type="entry name" value="Cysteine proteinases"/>
    <property type="match status" value="1"/>
</dbReference>
<dbReference type="RefSeq" id="WP_196418830.1">
    <property type="nucleotide sequence ID" value="NZ_JADQTO010000024.1"/>
</dbReference>
<feature type="region of interest" description="Disordered" evidence="2">
    <location>
        <begin position="332"/>
        <end position="371"/>
    </location>
</feature>